<sequence>MTGAGATESRATGARLAAVALIVPDYDPAIRFFVDVLGFSLVEDIPMGAKRWVTVEPPAGGARLVLARAEGDGQQAAIGAQGGGRVWLFLTTDDIARDRARMQAADVVFEEPVRHEPYGKVCVWRDPFGNRWDLIEPAG</sequence>
<accession>A0A842I6V9</accession>
<dbReference type="EMBL" id="JACLQD010000002">
    <property type="protein sequence ID" value="MBC2835331.1"/>
    <property type="molecule type" value="Genomic_DNA"/>
</dbReference>
<dbReference type="InterPro" id="IPR037523">
    <property type="entry name" value="VOC_core"/>
</dbReference>
<dbReference type="InterPro" id="IPR004360">
    <property type="entry name" value="Glyas_Fos-R_dOase_dom"/>
</dbReference>
<dbReference type="SUPFAM" id="SSF54593">
    <property type="entry name" value="Glyoxalase/Bleomycin resistance protein/Dihydroxybiphenyl dioxygenase"/>
    <property type="match status" value="1"/>
</dbReference>
<dbReference type="Pfam" id="PF00903">
    <property type="entry name" value="Glyoxalase"/>
    <property type="match status" value="1"/>
</dbReference>
<dbReference type="AlphaFoldDB" id="A0A842I6V9"/>
<dbReference type="Proteomes" id="UP000555411">
    <property type="component" value="Unassembled WGS sequence"/>
</dbReference>
<organism evidence="2 3">
    <name type="scientific">Paragemmobacter straminiformis</name>
    <dbReference type="NCBI Taxonomy" id="2045119"/>
    <lineage>
        <taxon>Bacteria</taxon>
        <taxon>Pseudomonadati</taxon>
        <taxon>Pseudomonadota</taxon>
        <taxon>Alphaproteobacteria</taxon>
        <taxon>Rhodobacterales</taxon>
        <taxon>Paracoccaceae</taxon>
        <taxon>Paragemmobacter</taxon>
    </lineage>
</organism>
<comment type="caution">
    <text evidence="2">The sequence shown here is derived from an EMBL/GenBank/DDBJ whole genome shotgun (WGS) entry which is preliminary data.</text>
</comment>
<dbReference type="PROSITE" id="PS51819">
    <property type="entry name" value="VOC"/>
    <property type="match status" value="1"/>
</dbReference>
<dbReference type="PANTHER" id="PTHR36437:SF2">
    <property type="entry name" value="GLYOXALASE_BLEOMYCIN RESISTANCE PROTEIN_DIOXYGENASE"/>
    <property type="match status" value="1"/>
</dbReference>
<name>A0A842I6V9_9RHOB</name>
<proteinExistence type="predicted"/>
<dbReference type="InterPro" id="IPR029068">
    <property type="entry name" value="Glyas_Bleomycin-R_OHBP_Dase"/>
</dbReference>
<dbReference type="Gene3D" id="3.10.180.10">
    <property type="entry name" value="2,3-Dihydroxybiphenyl 1,2-Dioxygenase, domain 1"/>
    <property type="match status" value="1"/>
</dbReference>
<reference evidence="2 3" key="1">
    <citation type="journal article" date="2017" name="Int. J. Syst. Evol. Microbiol.">
        <title>Gemmobacter straminiformis sp. nov., isolated from an artificial fountain.</title>
        <authorList>
            <person name="Kang J.Y."/>
            <person name="Kim M.J."/>
            <person name="Chun J."/>
            <person name="Son K.P."/>
            <person name="Jahng K.Y."/>
        </authorList>
    </citation>
    <scope>NUCLEOTIDE SEQUENCE [LARGE SCALE GENOMIC DNA]</scope>
    <source>
        <strain evidence="2 3">CAM-8</strain>
    </source>
</reference>
<keyword evidence="3" id="KW-1185">Reference proteome</keyword>
<evidence type="ECO:0000259" key="1">
    <source>
        <dbReference type="PROSITE" id="PS51819"/>
    </source>
</evidence>
<evidence type="ECO:0000313" key="3">
    <source>
        <dbReference type="Proteomes" id="UP000555411"/>
    </source>
</evidence>
<feature type="domain" description="VOC" evidence="1">
    <location>
        <begin position="15"/>
        <end position="137"/>
    </location>
</feature>
<evidence type="ECO:0000313" key="2">
    <source>
        <dbReference type="EMBL" id="MBC2835331.1"/>
    </source>
</evidence>
<gene>
    <name evidence="2" type="ORF">H7F16_07410</name>
</gene>
<dbReference type="PANTHER" id="PTHR36437">
    <property type="entry name" value="GLYOXALASE/BLEOMYCIN RESISTANCE PROTEIN/DIOXYGENASE"/>
    <property type="match status" value="1"/>
</dbReference>
<protein>
    <submittedName>
        <fullName evidence="2">VOC family protein</fullName>
    </submittedName>
</protein>